<sequence length="836" mass="94931">MVDVSFDIAYKICFEVAAALFDIVLYTYLSIRFVNRGESSRRFRGIVIYILIGIFYDIFYVLLRGNISTISSGVTVFLFALKISLVLVVYHIVSMYVESSIHERAQDAKLHIFNKVLIYIVLTFLLLQMIWCWVHNGEDMHRNYSWIRLICGFLIPAYLTIYVGGELLASRSNINRRYVVVVIFCFFFLVSSFISQSILDEKLEITYFGLSIALHILFFTLESPDYQNLLETLEKLEVAKEEAKAASNAKSKFLSQMSHEIRTPINSVLGLDEIIIRETKEPSVAEYARQIQSSGRTLLGIINDILDFAKIEAGKREILEENYELNSLVDDCYNIANKSAREKGLSFVLDVDPQMPSLLYGDYISMEQIINNLLSNAIKYTETGSVILRFGYEELEPPHMLLCVSVEDTGRGIAPEDIKRLLSPFDRIEEKKSRTITGTGLGLSIVDELLHLMDSKLEVESTYGKGSTFSFKVRQTKRGDEVIGNLLSRFSVENFGEYEALFWAPEAAILAVDDTEPNLLVFKGLLKETGMQIDTATSGEEMLAMVTNKSYDLIFLDHMMPGMDGIETLHRMRELPSCINADTPVVALTANAISGAKEYYMQEGFYDYLAKPINSKLLETMVMHHLPKEKIQNRSQAQGHHTQTSFANLYPQVKGIDFEMAKAYCRTAEIWEETAKNFYAQIPELIEHIGKFLEQENIEQYTIKVHALKSSARLIGAAKLSANAAELENAGNQNAIDFIKEKTPTLLAQLLSYRERLGSLDGKDKGKAEKPVMELQMLKEAYTDLKEMVEAFDFRSAEEILSMIEGYQLPQEEVERFEKIQTLVRKVDRTGLIGLL</sequence>
<dbReference type="PROSITE" id="PS50894">
    <property type="entry name" value="HPT"/>
    <property type="match status" value="1"/>
</dbReference>
<dbReference type="InterPro" id="IPR005467">
    <property type="entry name" value="His_kinase_dom"/>
</dbReference>
<dbReference type="InterPro" id="IPR036890">
    <property type="entry name" value="HATPase_C_sf"/>
</dbReference>
<keyword evidence="10 23" id="KW-0418">Kinase</keyword>
<feature type="transmembrane region" description="Helical" evidence="19">
    <location>
        <begin position="116"/>
        <end position="134"/>
    </location>
</feature>
<feature type="transmembrane region" description="Helical" evidence="19">
    <location>
        <begin position="177"/>
        <end position="199"/>
    </location>
</feature>
<evidence type="ECO:0000256" key="3">
    <source>
        <dbReference type="ARBA" id="ARBA00006402"/>
    </source>
</evidence>
<dbReference type="RefSeq" id="WP_176762231.1">
    <property type="nucleotide sequence ID" value="NZ_FMXR01000004.1"/>
</dbReference>
<dbReference type="PANTHER" id="PTHR45339:SF1">
    <property type="entry name" value="HYBRID SIGNAL TRANSDUCTION HISTIDINE KINASE J"/>
    <property type="match status" value="1"/>
</dbReference>
<keyword evidence="10 23" id="KW-0808">Transferase</keyword>
<evidence type="ECO:0000313" key="23">
    <source>
        <dbReference type="EMBL" id="SDB03197.1"/>
    </source>
</evidence>
<reference evidence="23 24" key="1">
    <citation type="submission" date="2016-10" db="EMBL/GenBank/DDBJ databases">
        <authorList>
            <person name="de Groot N.N."/>
        </authorList>
    </citation>
    <scope>NUCLEOTIDE SEQUENCE [LARGE SCALE GENOMIC DNA]</scope>
    <source>
        <strain evidence="23 24">DSM 3217</strain>
    </source>
</reference>
<dbReference type="SMART" id="SM00387">
    <property type="entry name" value="HATPase_c"/>
    <property type="match status" value="1"/>
</dbReference>
<accession>A0A1G6A429</accession>
<evidence type="ECO:0000256" key="13">
    <source>
        <dbReference type="ARBA" id="ARBA00023012"/>
    </source>
</evidence>
<evidence type="ECO:0000256" key="5">
    <source>
        <dbReference type="ARBA" id="ARBA00018672"/>
    </source>
</evidence>
<comment type="subcellular location">
    <subcellularLocation>
        <location evidence="2">Cell membrane</location>
        <topology evidence="2">Multi-pass membrane protein</topology>
    </subcellularLocation>
</comment>
<comment type="similarity">
    <text evidence="3">In the N-terminal section; belongs to the phytochrome family.</text>
</comment>
<dbReference type="InterPro" id="IPR008207">
    <property type="entry name" value="Sig_transdc_His_kin_Hpt_dom"/>
</dbReference>
<dbReference type="CDD" id="cd00082">
    <property type="entry name" value="HisKA"/>
    <property type="match status" value="1"/>
</dbReference>
<dbReference type="InterPro" id="IPR003594">
    <property type="entry name" value="HATPase_dom"/>
</dbReference>
<comment type="catalytic activity">
    <reaction evidence="1">
        <text>ATP + protein L-histidine = ADP + protein N-phospho-L-histidine.</text>
        <dbReference type="EC" id="2.7.13.3"/>
    </reaction>
</comment>
<keyword evidence="24" id="KW-1185">Reference proteome</keyword>
<dbReference type="InterPro" id="IPR004358">
    <property type="entry name" value="Sig_transdc_His_kin-like_C"/>
</dbReference>
<keyword evidence="6" id="KW-1003">Cell membrane</keyword>
<evidence type="ECO:0000256" key="2">
    <source>
        <dbReference type="ARBA" id="ARBA00004651"/>
    </source>
</evidence>
<evidence type="ECO:0000256" key="6">
    <source>
        <dbReference type="ARBA" id="ARBA00022475"/>
    </source>
</evidence>
<feature type="transmembrane region" description="Helical" evidence="19">
    <location>
        <begin position="12"/>
        <end position="31"/>
    </location>
</feature>
<feature type="modified residue" description="4-aspartylphosphate" evidence="18">
    <location>
        <position position="557"/>
    </location>
</feature>
<dbReference type="InterPro" id="IPR036097">
    <property type="entry name" value="HisK_dim/P_sf"/>
</dbReference>
<evidence type="ECO:0000256" key="4">
    <source>
        <dbReference type="ARBA" id="ARBA00012438"/>
    </source>
</evidence>
<proteinExistence type="inferred from homology"/>
<dbReference type="SUPFAM" id="SSF52172">
    <property type="entry name" value="CheY-like"/>
    <property type="match status" value="1"/>
</dbReference>
<dbReference type="Gene3D" id="1.10.287.130">
    <property type="match status" value="1"/>
</dbReference>
<evidence type="ECO:0000313" key="24">
    <source>
        <dbReference type="Proteomes" id="UP000199228"/>
    </source>
</evidence>
<evidence type="ECO:0000256" key="9">
    <source>
        <dbReference type="ARBA" id="ARBA00022741"/>
    </source>
</evidence>
<evidence type="ECO:0000256" key="15">
    <source>
        <dbReference type="ARBA" id="ARBA00024867"/>
    </source>
</evidence>
<dbReference type="InterPro" id="IPR011006">
    <property type="entry name" value="CheY-like_superfamily"/>
</dbReference>
<evidence type="ECO:0000259" key="21">
    <source>
        <dbReference type="PROSITE" id="PS50110"/>
    </source>
</evidence>
<organism evidence="23 24">
    <name type="scientific">Eubacterium oxidoreducens</name>
    <dbReference type="NCBI Taxonomy" id="1732"/>
    <lineage>
        <taxon>Bacteria</taxon>
        <taxon>Bacillati</taxon>
        <taxon>Bacillota</taxon>
        <taxon>Clostridia</taxon>
        <taxon>Eubacteriales</taxon>
        <taxon>Eubacteriaceae</taxon>
        <taxon>Eubacterium</taxon>
    </lineage>
</organism>
<evidence type="ECO:0000256" key="10">
    <source>
        <dbReference type="ARBA" id="ARBA00022777"/>
    </source>
</evidence>
<dbReference type="CDD" id="cd16922">
    <property type="entry name" value="HATPase_EvgS-ArcB-TorS-like"/>
    <property type="match status" value="1"/>
</dbReference>
<evidence type="ECO:0000256" key="19">
    <source>
        <dbReference type="SAM" id="Phobius"/>
    </source>
</evidence>
<evidence type="ECO:0000256" key="11">
    <source>
        <dbReference type="ARBA" id="ARBA00022840"/>
    </source>
</evidence>
<dbReference type="Gene3D" id="3.30.565.10">
    <property type="entry name" value="Histidine kinase-like ATPase, C-terminal domain"/>
    <property type="match status" value="1"/>
</dbReference>
<keyword evidence="12 19" id="KW-1133">Transmembrane helix</keyword>
<feature type="transmembrane region" description="Helical" evidence="19">
    <location>
        <begin position="146"/>
        <end position="165"/>
    </location>
</feature>
<feature type="modified residue" description="Phosphohistidine" evidence="17">
    <location>
        <position position="706"/>
    </location>
</feature>
<dbReference type="Gene3D" id="1.20.120.160">
    <property type="entry name" value="HPT domain"/>
    <property type="match status" value="1"/>
</dbReference>
<keyword evidence="7 18" id="KW-0597">Phosphoprotein</keyword>
<dbReference type="Pfam" id="PF00512">
    <property type="entry name" value="HisKA"/>
    <property type="match status" value="1"/>
</dbReference>
<keyword evidence="8 19" id="KW-0812">Transmembrane</keyword>
<evidence type="ECO:0000256" key="7">
    <source>
        <dbReference type="ARBA" id="ARBA00022553"/>
    </source>
</evidence>
<dbReference type="FunFam" id="3.30.565.10:FF:000010">
    <property type="entry name" value="Sensor histidine kinase RcsC"/>
    <property type="match status" value="1"/>
</dbReference>
<dbReference type="Gene3D" id="3.40.50.2300">
    <property type="match status" value="1"/>
</dbReference>
<dbReference type="PROSITE" id="PS50109">
    <property type="entry name" value="HIS_KIN"/>
    <property type="match status" value="1"/>
</dbReference>
<dbReference type="PRINTS" id="PR00344">
    <property type="entry name" value="BCTRLSENSOR"/>
</dbReference>
<evidence type="ECO:0000256" key="18">
    <source>
        <dbReference type="PROSITE-ProRule" id="PRU00169"/>
    </source>
</evidence>
<dbReference type="GO" id="GO:0000155">
    <property type="term" value="F:phosphorelay sensor kinase activity"/>
    <property type="evidence" value="ECO:0007669"/>
    <property type="project" value="InterPro"/>
</dbReference>
<feature type="transmembrane region" description="Helical" evidence="19">
    <location>
        <begin position="43"/>
        <end position="63"/>
    </location>
</feature>
<dbReference type="STRING" id="1732.SAMN02910417_00240"/>
<dbReference type="PANTHER" id="PTHR45339">
    <property type="entry name" value="HYBRID SIGNAL TRANSDUCTION HISTIDINE KINASE J"/>
    <property type="match status" value="1"/>
</dbReference>
<dbReference type="SMART" id="SM00388">
    <property type="entry name" value="HisKA"/>
    <property type="match status" value="1"/>
</dbReference>
<evidence type="ECO:0000256" key="8">
    <source>
        <dbReference type="ARBA" id="ARBA00022692"/>
    </source>
</evidence>
<evidence type="ECO:0000256" key="12">
    <source>
        <dbReference type="ARBA" id="ARBA00022989"/>
    </source>
</evidence>
<protein>
    <recommendedName>
        <fullName evidence="16">Circadian input-output histidine kinase CikA</fullName>
        <ecNumber evidence="4">2.7.13.3</ecNumber>
    </recommendedName>
    <alternativeName>
        <fullName evidence="5">Stage 0 sporulation protein A homolog</fullName>
    </alternativeName>
</protein>
<dbReference type="Proteomes" id="UP000199228">
    <property type="component" value="Unassembled WGS sequence"/>
</dbReference>
<evidence type="ECO:0000256" key="14">
    <source>
        <dbReference type="ARBA" id="ARBA00023136"/>
    </source>
</evidence>
<dbReference type="Pfam" id="PF02518">
    <property type="entry name" value="HATPase_c"/>
    <property type="match status" value="1"/>
</dbReference>
<keyword evidence="9" id="KW-0547">Nucleotide-binding</keyword>
<dbReference type="SUPFAM" id="SSF47384">
    <property type="entry name" value="Homodimeric domain of signal transducing histidine kinase"/>
    <property type="match status" value="1"/>
</dbReference>
<dbReference type="InterPro" id="IPR003661">
    <property type="entry name" value="HisK_dim/P_dom"/>
</dbReference>
<gene>
    <name evidence="23" type="ORF">SAMN02910417_00240</name>
</gene>
<dbReference type="GO" id="GO:0005886">
    <property type="term" value="C:plasma membrane"/>
    <property type="evidence" value="ECO:0007669"/>
    <property type="project" value="UniProtKB-SubCell"/>
</dbReference>
<dbReference type="SUPFAM" id="SSF47226">
    <property type="entry name" value="Histidine-containing phosphotransfer domain, HPT domain"/>
    <property type="match status" value="1"/>
</dbReference>
<dbReference type="EC" id="2.7.13.3" evidence="4"/>
<keyword evidence="13" id="KW-0902">Two-component regulatory system</keyword>
<dbReference type="CDD" id="cd17546">
    <property type="entry name" value="REC_hyHK_CKI1_RcsC-like"/>
    <property type="match status" value="1"/>
</dbReference>
<dbReference type="InterPro" id="IPR001789">
    <property type="entry name" value="Sig_transdc_resp-reg_receiver"/>
</dbReference>
<dbReference type="SUPFAM" id="SSF55874">
    <property type="entry name" value="ATPase domain of HSP90 chaperone/DNA topoisomerase II/histidine kinase"/>
    <property type="match status" value="1"/>
</dbReference>
<keyword evidence="11" id="KW-0067">ATP-binding</keyword>
<dbReference type="InterPro" id="IPR036641">
    <property type="entry name" value="HPT_dom_sf"/>
</dbReference>
<dbReference type="SMART" id="SM00448">
    <property type="entry name" value="REC"/>
    <property type="match status" value="1"/>
</dbReference>
<comment type="function">
    <text evidence="15">May play the central regulatory role in sporulation. It may be an element of the effector pathway responsible for the activation of sporulation genes in response to nutritional stress. Spo0A may act in concert with spo0H (a sigma factor) to control the expression of some genes that are critical to the sporulation process.</text>
</comment>
<dbReference type="PROSITE" id="PS50110">
    <property type="entry name" value="RESPONSE_REGULATORY"/>
    <property type="match status" value="1"/>
</dbReference>
<evidence type="ECO:0000256" key="17">
    <source>
        <dbReference type="PROSITE-ProRule" id="PRU00110"/>
    </source>
</evidence>
<dbReference type="AlphaFoldDB" id="A0A1G6A429"/>
<feature type="domain" description="Histidine kinase" evidence="20">
    <location>
        <begin position="256"/>
        <end position="477"/>
    </location>
</feature>
<evidence type="ECO:0000259" key="22">
    <source>
        <dbReference type="PROSITE" id="PS50894"/>
    </source>
</evidence>
<evidence type="ECO:0000259" key="20">
    <source>
        <dbReference type="PROSITE" id="PS50109"/>
    </source>
</evidence>
<evidence type="ECO:0000256" key="16">
    <source>
        <dbReference type="ARBA" id="ARBA00074306"/>
    </source>
</evidence>
<keyword evidence="14 19" id="KW-0472">Membrane</keyword>
<evidence type="ECO:0000256" key="1">
    <source>
        <dbReference type="ARBA" id="ARBA00000085"/>
    </source>
</evidence>
<feature type="domain" description="Response regulatory" evidence="21">
    <location>
        <begin position="508"/>
        <end position="626"/>
    </location>
</feature>
<dbReference type="GO" id="GO:0005524">
    <property type="term" value="F:ATP binding"/>
    <property type="evidence" value="ECO:0007669"/>
    <property type="project" value="UniProtKB-KW"/>
</dbReference>
<feature type="transmembrane region" description="Helical" evidence="19">
    <location>
        <begin position="75"/>
        <end position="96"/>
    </location>
</feature>
<dbReference type="Pfam" id="PF00072">
    <property type="entry name" value="Response_reg"/>
    <property type="match status" value="1"/>
</dbReference>
<dbReference type="Pfam" id="PF01627">
    <property type="entry name" value="Hpt"/>
    <property type="match status" value="1"/>
</dbReference>
<name>A0A1G6A429_EUBOX</name>
<dbReference type="EMBL" id="FMXR01000004">
    <property type="protein sequence ID" value="SDB03197.1"/>
    <property type="molecule type" value="Genomic_DNA"/>
</dbReference>
<feature type="domain" description="HPt" evidence="22">
    <location>
        <begin position="667"/>
        <end position="760"/>
    </location>
</feature>